<sequence>MRDCTSVAAFPLALFGGHLEAVPGALAVGGEGVVVVGERVRPGWLRLAVPRGTLPVLLAARRHVDHWLLRKVQHPETPLSDPAQGFLTAVVQAKARGARGLPDNNGGRGSREERGAVLEEKNQEGQLAADQFLAELAGIAPYGRPRSAAFPGDDSGVSRRSNALPPPPPPLITVPLLLPLAAEEGTSHGSTPYLSNTAGRTPRAPIVYESAQSWSVSMLGSMSVLGSMSKLGGRSEASSAQPGPSALTRASTTDRGTAKDALDPAFGQSTPRGPVGLPVPAGGAVSAWENGVAARQQQGWAGGGAGYQKQAGEQHGWEGMRGRVGVVAISGIRSRDAGQAAVAYVGCRRAAQHQGRAQ</sequence>
<reference evidence="2 3" key="1">
    <citation type="journal article" date="2015" name="Genome Biol. Evol.">
        <title>Comparative Genomics of a Bacterivorous Green Alga Reveals Evolutionary Causalities and Consequences of Phago-Mixotrophic Mode of Nutrition.</title>
        <authorList>
            <person name="Burns J.A."/>
            <person name="Paasch A."/>
            <person name="Narechania A."/>
            <person name="Kim E."/>
        </authorList>
    </citation>
    <scope>NUCLEOTIDE SEQUENCE [LARGE SCALE GENOMIC DNA]</scope>
    <source>
        <strain evidence="2 3">PLY_AMNH</strain>
    </source>
</reference>
<dbReference type="AlphaFoldDB" id="A0AAE0FKD7"/>
<gene>
    <name evidence="2" type="ORF">CYMTET_29888</name>
</gene>
<protein>
    <submittedName>
        <fullName evidence="2">Uncharacterized protein</fullName>
    </submittedName>
</protein>
<feature type="region of interest" description="Disordered" evidence="1">
    <location>
        <begin position="230"/>
        <end position="276"/>
    </location>
</feature>
<evidence type="ECO:0000313" key="3">
    <source>
        <dbReference type="Proteomes" id="UP001190700"/>
    </source>
</evidence>
<proteinExistence type="predicted"/>
<dbReference type="EMBL" id="LGRX02017078">
    <property type="protein sequence ID" value="KAK3261193.1"/>
    <property type="molecule type" value="Genomic_DNA"/>
</dbReference>
<dbReference type="Proteomes" id="UP001190700">
    <property type="component" value="Unassembled WGS sequence"/>
</dbReference>
<accession>A0AAE0FKD7</accession>
<feature type="region of interest" description="Disordered" evidence="1">
    <location>
        <begin position="145"/>
        <end position="169"/>
    </location>
</feature>
<comment type="caution">
    <text evidence="2">The sequence shown here is derived from an EMBL/GenBank/DDBJ whole genome shotgun (WGS) entry which is preliminary data.</text>
</comment>
<evidence type="ECO:0000256" key="1">
    <source>
        <dbReference type="SAM" id="MobiDB-lite"/>
    </source>
</evidence>
<keyword evidence="3" id="KW-1185">Reference proteome</keyword>
<organism evidence="2 3">
    <name type="scientific">Cymbomonas tetramitiformis</name>
    <dbReference type="NCBI Taxonomy" id="36881"/>
    <lineage>
        <taxon>Eukaryota</taxon>
        <taxon>Viridiplantae</taxon>
        <taxon>Chlorophyta</taxon>
        <taxon>Pyramimonadophyceae</taxon>
        <taxon>Pyramimonadales</taxon>
        <taxon>Pyramimonadaceae</taxon>
        <taxon>Cymbomonas</taxon>
    </lineage>
</organism>
<name>A0AAE0FKD7_9CHLO</name>
<feature type="compositionally biased region" description="Polar residues" evidence="1">
    <location>
        <begin position="236"/>
        <end position="255"/>
    </location>
</feature>
<evidence type="ECO:0000313" key="2">
    <source>
        <dbReference type="EMBL" id="KAK3261193.1"/>
    </source>
</evidence>